<dbReference type="Proteomes" id="UP000373449">
    <property type="component" value="Unassembled WGS sequence"/>
</dbReference>
<dbReference type="AlphaFoldDB" id="A0A2C6DBZ9"/>
<keyword evidence="3" id="KW-1185">Reference proteome</keyword>
<name>A0A2C6DBZ9_9GAMM</name>
<dbReference type="OrthoDB" id="9814037at2"/>
<evidence type="ECO:0000313" key="3">
    <source>
        <dbReference type="Proteomes" id="UP000224974"/>
    </source>
</evidence>
<organism evidence="1 3">
    <name type="scientific">Budvicia aquatica</name>
    <dbReference type="NCBI Taxonomy" id="82979"/>
    <lineage>
        <taxon>Bacteria</taxon>
        <taxon>Pseudomonadati</taxon>
        <taxon>Pseudomonadota</taxon>
        <taxon>Gammaproteobacteria</taxon>
        <taxon>Enterobacterales</taxon>
        <taxon>Budviciaceae</taxon>
        <taxon>Budvicia</taxon>
    </lineage>
</organism>
<reference evidence="1" key="1">
    <citation type="submission" date="2017-09" db="EMBL/GenBank/DDBJ databases">
        <title>FDA dAtabase for Regulatory Grade micrObial Sequences (FDA-ARGOS): Supporting development and validation of Infectious Disease Dx tests.</title>
        <authorList>
            <person name="Minogue T."/>
            <person name="Wolcott M."/>
            <person name="Wasieloski L."/>
            <person name="Aguilar W."/>
            <person name="Moore D."/>
            <person name="Tallon L.J."/>
            <person name="Sadzewicz L."/>
            <person name="Ott S."/>
            <person name="Zhao X."/>
            <person name="Nagaraj S."/>
            <person name="Vavikolanu K."/>
            <person name="Aluvathingal J."/>
            <person name="Nadendla S."/>
            <person name="Sichtig H."/>
        </authorList>
    </citation>
    <scope>NUCLEOTIDE SEQUENCE</scope>
    <source>
        <strain evidence="1">FDAARGOS_387</strain>
    </source>
</reference>
<protein>
    <submittedName>
        <fullName evidence="1">Uncharacterized protein</fullName>
    </submittedName>
</protein>
<dbReference type="STRING" id="1111728.GCA_000427805_02354"/>
<dbReference type="EMBL" id="CAADJA010000002">
    <property type="protein sequence ID" value="VFS46770.1"/>
    <property type="molecule type" value="Genomic_DNA"/>
</dbReference>
<dbReference type="EMBL" id="PDDX01000001">
    <property type="protein sequence ID" value="PHI28726.1"/>
    <property type="molecule type" value="Genomic_DNA"/>
</dbReference>
<dbReference type="Proteomes" id="UP000224974">
    <property type="component" value="Unassembled WGS sequence"/>
</dbReference>
<evidence type="ECO:0000313" key="2">
    <source>
        <dbReference type="EMBL" id="VFS46770.1"/>
    </source>
</evidence>
<gene>
    <name evidence="1" type="ORF">CRN84_05050</name>
    <name evidence="2" type="ORF">NCTC12282_01700</name>
</gene>
<reference evidence="2 4" key="3">
    <citation type="submission" date="2019-03" db="EMBL/GenBank/DDBJ databases">
        <authorList>
            <consortium name="Pathogen Informatics"/>
        </authorList>
    </citation>
    <scope>NUCLEOTIDE SEQUENCE [LARGE SCALE GENOMIC DNA]</scope>
    <source>
        <strain evidence="2 4">NCTC12282</strain>
    </source>
</reference>
<evidence type="ECO:0000313" key="1">
    <source>
        <dbReference type="EMBL" id="PHI28726.1"/>
    </source>
</evidence>
<accession>A0A2C6DBZ9</accession>
<proteinExistence type="predicted"/>
<evidence type="ECO:0000313" key="4">
    <source>
        <dbReference type="Proteomes" id="UP000373449"/>
    </source>
</evidence>
<sequence length="109" mass="12935">MEYGKIPYSSTHRLDLSPRINAIWLDKGEWELLKKEGISDKLNSIFTDVWQRRIRESLAHNQFDTLYSTEFGQEDYEKVKCIRAWLLQHPHKDKLTAFLLADNPWSALK</sequence>
<dbReference type="RefSeq" id="WP_051323343.1">
    <property type="nucleotide sequence ID" value="NZ_CAADJA010000002.1"/>
</dbReference>
<reference evidence="3" key="2">
    <citation type="submission" date="2017-09" db="EMBL/GenBank/DDBJ databases">
        <title>FDA dAtabase for Regulatory Grade micrObial Sequences (FDA-ARGOS): Supporting development and validation of Infectious Disease Dx tests.</title>
        <authorList>
            <person name="Minogue T."/>
            <person name="Wolcott M."/>
            <person name="Wasieloski L."/>
            <person name="Aguilar W."/>
            <person name="Moore D."/>
            <person name="Tallon L."/>
            <person name="Sadzewicz L."/>
            <person name="Ott S."/>
            <person name="Zhao X."/>
            <person name="Nagaraj S."/>
            <person name="Vavikolanu K."/>
            <person name="Aluvathingal J."/>
            <person name="Nadendla S."/>
            <person name="Sichtig H."/>
        </authorList>
    </citation>
    <scope>NUCLEOTIDE SEQUENCE [LARGE SCALE GENOMIC DNA]</scope>
    <source>
        <strain evidence="3">FDAARGOS_387</strain>
    </source>
</reference>